<organism evidence="11">
    <name type="scientific">Chlamydomonas leiostraca</name>
    <dbReference type="NCBI Taxonomy" id="1034604"/>
    <lineage>
        <taxon>Eukaryota</taxon>
        <taxon>Viridiplantae</taxon>
        <taxon>Chlorophyta</taxon>
        <taxon>core chlorophytes</taxon>
        <taxon>Chlorophyceae</taxon>
        <taxon>CS clade</taxon>
        <taxon>Chlamydomonadales</taxon>
        <taxon>Chlamydomonadaceae</taxon>
        <taxon>Chlamydomonas</taxon>
    </lineage>
</organism>
<feature type="binding site" evidence="8">
    <location>
        <position position="113"/>
    </location>
    <ligand>
        <name>Zn(2+)</name>
        <dbReference type="ChEBI" id="CHEBI:29105"/>
        <label>2</label>
    </ligand>
</feature>
<dbReference type="InterPro" id="IPR034004">
    <property type="entry name" value="Zn_ribbon_RPA12_C"/>
</dbReference>
<feature type="binding site" evidence="8">
    <location>
        <position position="88"/>
    </location>
    <ligand>
        <name>Zn(2+)</name>
        <dbReference type="ChEBI" id="CHEBI:29105"/>
        <label>2</label>
    </ligand>
</feature>
<keyword evidence="5 8" id="KW-0862">Zinc</keyword>
<gene>
    <name evidence="11" type="ORF">CLEI1391_LOCUS11008</name>
</gene>
<evidence type="ECO:0000256" key="5">
    <source>
        <dbReference type="ARBA" id="ARBA00022833"/>
    </source>
</evidence>
<feature type="binding site" evidence="8">
    <location>
        <position position="116"/>
    </location>
    <ligand>
        <name>Zn(2+)</name>
        <dbReference type="ChEBI" id="CHEBI:29105"/>
        <label>2</label>
    </ligand>
</feature>
<dbReference type="GO" id="GO:0005736">
    <property type="term" value="C:RNA polymerase I complex"/>
    <property type="evidence" value="ECO:0007669"/>
    <property type="project" value="TreeGrafter"/>
</dbReference>
<dbReference type="PROSITE" id="PS51133">
    <property type="entry name" value="ZF_TFIIS_2"/>
    <property type="match status" value="1"/>
</dbReference>
<keyword evidence="2 7" id="KW-0240">DNA-directed RNA polymerase</keyword>
<accession>A0A7S0WT88</accession>
<evidence type="ECO:0000259" key="10">
    <source>
        <dbReference type="PROSITE" id="PS51133"/>
    </source>
</evidence>
<dbReference type="InterPro" id="IPR001222">
    <property type="entry name" value="Znf_TFIIS"/>
</dbReference>
<comment type="similarity">
    <text evidence="7">Belongs to the archaeal rpoM/eukaryotic RPA12/RPB9/RPC11 RNA polymerase family.</text>
</comment>
<evidence type="ECO:0000256" key="3">
    <source>
        <dbReference type="ARBA" id="ARBA00022723"/>
    </source>
</evidence>
<dbReference type="Gene3D" id="2.20.25.10">
    <property type="match status" value="1"/>
</dbReference>
<dbReference type="GO" id="GO:0003676">
    <property type="term" value="F:nucleic acid binding"/>
    <property type="evidence" value="ECO:0007669"/>
    <property type="project" value="InterPro"/>
</dbReference>
<dbReference type="CDD" id="cd10507">
    <property type="entry name" value="Zn-ribbon_RPA12"/>
    <property type="match status" value="1"/>
</dbReference>
<name>A0A7S0WT88_9CHLO</name>
<dbReference type="Pfam" id="PF01096">
    <property type="entry name" value="Zn_ribbon_TFIIS"/>
    <property type="match status" value="1"/>
</dbReference>
<protein>
    <recommendedName>
        <fullName evidence="7">DNA-directed RNA polymerase subunit</fullName>
    </recommendedName>
</protein>
<feature type="binding site" evidence="8">
    <location>
        <position position="85"/>
    </location>
    <ligand>
        <name>Zn(2+)</name>
        <dbReference type="ChEBI" id="CHEBI:29105"/>
        <label>2</label>
    </ligand>
</feature>
<proteinExistence type="inferred from homology"/>
<dbReference type="InterPro" id="IPR012164">
    <property type="entry name" value="Rpa12/Rpb9/Rpc10/TFS"/>
</dbReference>
<reference evidence="11" key="1">
    <citation type="submission" date="2021-01" db="EMBL/GenBank/DDBJ databases">
        <authorList>
            <person name="Corre E."/>
            <person name="Pelletier E."/>
            <person name="Niang G."/>
            <person name="Scheremetjew M."/>
            <person name="Finn R."/>
            <person name="Kale V."/>
            <person name="Holt S."/>
            <person name="Cochrane G."/>
            <person name="Meng A."/>
            <person name="Brown T."/>
            <person name="Cohen L."/>
        </authorList>
    </citation>
    <scope>NUCLEOTIDE SEQUENCE</scope>
    <source>
        <strain evidence="11">SAG 11-49</strain>
    </source>
</reference>
<dbReference type="PANTHER" id="PTHR11239">
    <property type="entry name" value="DNA-DIRECTED RNA POLYMERASE"/>
    <property type="match status" value="1"/>
</dbReference>
<sequence length="124" mass="14226">MATKKDHLFCPVSGYLLELDAKRGAAVCTVSGFRRDLSELTNVSIVSHTDMEDYRRRFNLEPLVRSTEDEELAKGRKRATVDEPCPKCKHPQMEFYTMQLRSADEGQTVFYECPNCGHKYSQNT</sequence>
<evidence type="ECO:0000256" key="2">
    <source>
        <dbReference type="ARBA" id="ARBA00022478"/>
    </source>
</evidence>
<evidence type="ECO:0000256" key="4">
    <source>
        <dbReference type="ARBA" id="ARBA00022771"/>
    </source>
</evidence>
<evidence type="ECO:0000313" key="11">
    <source>
        <dbReference type="EMBL" id="CAD8683046.1"/>
    </source>
</evidence>
<evidence type="ECO:0000256" key="9">
    <source>
        <dbReference type="PROSITE-ProRule" id="PRU00472"/>
    </source>
</evidence>
<keyword evidence="3 8" id="KW-0479">Metal-binding</keyword>
<comment type="subcellular location">
    <subcellularLocation>
        <location evidence="1">Nucleus</location>
        <location evidence="1">Nucleolus</location>
    </subcellularLocation>
</comment>
<dbReference type="GO" id="GO:0006363">
    <property type="term" value="P:termination of RNA polymerase I transcription"/>
    <property type="evidence" value="ECO:0007669"/>
    <property type="project" value="TreeGrafter"/>
</dbReference>
<keyword evidence="4 9" id="KW-0863">Zinc-finger</keyword>
<dbReference type="PANTHER" id="PTHR11239:SF14">
    <property type="entry name" value="DNA-DIRECTED RNA POLYMERASE I SUBUNIT RPA12"/>
    <property type="match status" value="1"/>
</dbReference>
<keyword evidence="6 7" id="KW-0539">Nucleus</keyword>
<evidence type="ECO:0000256" key="6">
    <source>
        <dbReference type="ARBA" id="ARBA00023242"/>
    </source>
</evidence>
<dbReference type="EMBL" id="HBFB01019586">
    <property type="protein sequence ID" value="CAD8683046.1"/>
    <property type="molecule type" value="Transcribed_RNA"/>
</dbReference>
<dbReference type="PIRSF" id="PIRSF005586">
    <property type="entry name" value="RNApol_RpoM"/>
    <property type="match status" value="1"/>
</dbReference>
<dbReference type="GO" id="GO:0008270">
    <property type="term" value="F:zinc ion binding"/>
    <property type="evidence" value="ECO:0007669"/>
    <property type="project" value="UniProtKB-KW"/>
</dbReference>
<feature type="domain" description="TFIIS-type" evidence="10">
    <location>
        <begin position="81"/>
        <end position="121"/>
    </location>
</feature>
<evidence type="ECO:0000256" key="8">
    <source>
        <dbReference type="PIRSR" id="PIRSR005586-1"/>
    </source>
</evidence>
<dbReference type="AlphaFoldDB" id="A0A7S0WT88"/>
<evidence type="ECO:0000256" key="1">
    <source>
        <dbReference type="ARBA" id="ARBA00004604"/>
    </source>
</evidence>
<dbReference type="SMART" id="SM00440">
    <property type="entry name" value="ZnF_C2C2"/>
    <property type="match status" value="1"/>
</dbReference>
<dbReference type="GO" id="GO:0003899">
    <property type="term" value="F:DNA-directed RNA polymerase activity"/>
    <property type="evidence" value="ECO:0007669"/>
    <property type="project" value="InterPro"/>
</dbReference>
<keyword evidence="7" id="KW-0804">Transcription</keyword>
<comment type="function">
    <text evidence="7">DNA-dependent RNA polymerase catalyzes the transcription of DNA into RNA using the four ribonucleoside triphosphates as substrates.</text>
</comment>
<dbReference type="SUPFAM" id="SSF57783">
    <property type="entry name" value="Zinc beta-ribbon"/>
    <property type="match status" value="1"/>
</dbReference>
<evidence type="ECO:0000256" key="7">
    <source>
        <dbReference type="PIRNR" id="PIRNR005586"/>
    </source>
</evidence>